<dbReference type="AlphaFoldDB" id="A0A4R5AIB9"/>
<accession>A0A4R5AIB9</accession>
<keyword evidence="2" id="KW-1185">Reference proteome</keyword>
<name>A0A4R5AIB9_9ACTN</name>
<dbReference type="EMBL" id="SMLB01000003">
    <property type="protein sequence ID" value="TDD72393.1"/>
    <property type="molecule type" value="Genomic_DNA"/>
</dbReference>
<sequence>MTADQFLGFDLVVHGWDIARGAGLDDTIPAGDVGELLPMVRQLGDNLCRPGVCGPEVRVPDDADDQTKLLGLLGRRR</sequence>
<dbReference type="RefSeq" id="WP_132101656.1">
    <property type="nucleotide sequence ID" value="NZ_SMLB01000003.1"/>
</dbReference>
<proteinExistence type="predicted"/>
<dbReference type="Proteomes" id="UP000295217">
    <property type="component" value="Unassembled WGS sequence"/>
</dbReference>
<evidence type="ECO:0000313" key="1">
    <source>
        <dbReference type="EMBL" id="TDD72393.1"/>
    </source>
</evidence>
<reference evidence="1 2" key="1">
    <citation type="submission" date="2019-02" db="EMBL/GenBank/DDBJ databases">
        <title>Draft genome sequences of novel Actinobacteria.</title>
        <authorList>
            <person name="Sahin N."/>
            <person name="Ay H."/>
            <person name="Saygin H."/>
        </authorList>
    </citation>
    <scope>NUCLEOTIDE SEQUENCE [LARGE SCALE GENOMIC DNA]</scope>
    <source>
        <strain evidence="1 2">8K307</strain>
    </source>
</reference>
<gene>
    <name evidence="1" type="ORF">E1262_03565</name>
</gene>
<dbReference type="OrthoDB" id="5185819at2"/>
<evidence type="ECO:0008006" key="3">
    <source>
        <dbReference type="Google" id="ProtNLM"/>
    </source>
</evidence>
<organism evidence="1 2">
    <name type="scientific">Jiangella aurantiaca</name>
    <dbReference type="NCBI Taxonomy" id="2530373"/>
    <lineage>
        <taxon>Bacteria</taxon>
        <taxon>Bacillati</taxon>
        <taxon>Actinomycetota</taxon>
        <taxon>Actinomycetes</taxon>
        <taxon>Jiangellales</taxon>
        <taxon>Jiangellaceae</taxon>
        <taxon>Jiangella</taxon>
    </lineage>
</organism>
<comment type="caution">
    <text evidence="1">The sequence shown here is derived from an EMBL/GenBank/DDBJ whole genome shotgun (WGS) entry which is preliminary data.</text>
</comment>
<evidence type="ECO:0000313" key="2">
    <source>
        <dbReference type="Proteomes" id="UP000295217"/>
    </source>
</evidence>
<protein>
    <recommendedName>
        <fullName evidence="3">TIGR03086 family protein</fullName>
    </recommendedName>
</protein>